<name>A0A150GMG2_GONPE</name>
<evidence type="ECO:0000313" key="2">
    <source>
        <dbReference type="Proteomes" id="UP000075714"/>
    </source>
</evidence>
<dbReference type="EMBL" id="LSYV01000017">
    <property type="protein sequence ID" value="KXZ50520.1"/>
    <property type="molecule type" value="Genomic_DNA"/>
</dbReference>
<gene>
    <name evidence="1" type="ORF">GPECTOR_16g695</name>
</gene>
<sequence length="282" mass="30935">MPVPLRNLYDANQCDLKVCSYLNDKYGPLSSNNWNKLPVDWQSTWKNVACDSVVAQCPALAGYLSSFGDDHNSDDIGNGRTSAAATCASNKRCWGYNDNGWMKPTGIPNFPSSNTCWRIKISTTMLDAQGCWQYAQSYPDSVPCYTLGSAPYDTWYLWVDSDCDRRICAYFAARFGVVAADNSSQEASSWANLPDKYKPSWRVLYCNDVLGGWSSSCPAVPGYVGTPDVDHLMDELGYYPYNTSAACTANAACKGFSSTGFTKSSASPNTVRPGACWYSKLS</sequence>
<organism evidence="1 2">
    <name type="scientific">Gonium pectorale</name>
    <name type="common">Green alga</name>
    <dbReference type="NCBI Taxonomy" id="33097"/>
    <lineage>
        <taxon>Eukaryota</taxon>
        <taxon>Viridiplantae</taxon>
        <taxon>Chlorophyta</taxon>
        <taxon>core chlorophytes</taxon>
        <taxon>Chlorophyceae</taxon>
        <taxon>CS clade</taxon>
        <taxon>Chlamydomonadales</taxon>
        <taxon>Volvocaceae</taxon>
        <taxon>Gonium</taxon>
    </lineage>
</organism>
<dbReference type="AlphaFoldDB" id="A0A150GMG2"/>
<reference evidence="2" key="1">
    <citation type="journal article" date="2016" name="Nat. Commun.">
        <title>The Gonium pectorale genome demonstrates co-option of cell cycle regulation during the evolution of multicellularity.</title>
        <authorList>
            <person name="Hanschen E.R."/>
            <person name="Marriage T.N."/>
            <person name="Ferris P.J."/>
            <person name="Hamaji T."/>
            <person name="Toyoda A."/>
            <person name="Fujiyama A."/>
            <person name="Neme R."/>
            <person name="Noguchi H."/>
            <person name="Minakuchi Y."/>
            <person name="Suzuki M."/>
            <person name="Kawai-Toyooka H."/>
            <person name="Smith D.R."/>
            <person name="Sparks H."/>
            <person name="Anderson J."/>
            <person name="Bakaric R."/>
            <person name="Luria V."/>
            <person name="Karger A."/>
            <person name="Kirschner M.W."/>
            <person name="Durand P.M."/>
            <person name="Michod R.E."/>
            <person name="Nozaki H."/>
            <person name="Olson B.J."/>
        </authorList>
    </citation>
    <scope>NUCLEOTIDE SEQUENCE [LARGE SCALE GENOMIC DNA]</scope>
    <source>
        <strain evidence="2">NIES-2863</strain>
    </source>
</reference>
<keyword evidence="2" id="KW-1185">Reference proteome</keyword>
<evidence type="ECO:0000313" key="1">
    <source>
        <dbReference type="EMBL" id="KXZ50520.1"/>
    </source>
</evidence>
<accession>A0A150GMG2</accession>
<proteinExistence type="predicted"/>
<protein>
    <submittedName>
        <fullName evidence="1">Uncharacterized protein</fullName>
    </submittedName>
</protein>
<dbReference type="Proteomes" id="UP000075714">
    <property type="component" value="Unassembled WGS sequence"/>
</dbReference>
<comment type="caution">
    <text evidence="1">The sequence shown here is derived from an EMBL/GenBank/DDBJ whole genome shotgun (WGS) entry which is preliminary data.</text>
</comment>